<evidence type="ECO:0000259" key="7">
    <source>
        <dbReference type="PROSITE" id="PS51352"/>
    </source>
</evidence>
<keyword evidence="9" id="KW-1185">Reference proteome</keyword>
<dbReference type="GeneID" id="88812465"/>
<evidence type="ECO:0000256" key="3">
    <source>
        <dbReference type="ARBA" id="ARBA00023002"/>
    </source>
</evidence>
<reference evidence="8 9" key="1">
    <citation type="submission" date="2021-05" db="EMBL/GenBank/DDBJ databases">
        <title>Biocontrol using Exiguobacterium acetylicum SI17 against litchi downy blight caused by Peronophythora litchii.</title>
        <authorList>
            <person name="Zheng L."/>
        </authorList>
    </citation>
    <scope>NUCLEOTIDE SEQUENCE [LARGE SCALE GENOMIC DNA]</scope>
    <source>
        <strain evidence="8 9">SI17</strain>
    </source>
</reference>
<organism evidence="8 9">
    <name type="scientific">Exiguobacterium acetylicum</name>
    <name type="common">Brevibacterium acetylicum</name>
    <dbReference type="NCBI Taxonomy" id="41170"/>
    <lineage>
        <taxon>Bacteria</taxon>
        <taxon>Bacillati</taxon>
        <taxon>Bacillota</taxon>
        <taxon>Bacilli</taxon>
        <taxon>Bacillales</taxon>
        <taxon>Bacillales Family XII. Incertae Sedis</taxon>
        <taxon>Exiguobacterium</taxon>
    </lineage>
</organism>
<keyword evidence="3 6" id="KW-0560">Oxidoreductase</keyword>
<dbReference type="Gene3D" id="3.40.30.10">
    <property type="entry name" value="Glutaredoxin"/>
    <property type="match status" value="1"/>
</dbReference>
<feature type="domain" description="Thioredoxin" evidence="7">
    <location>
        <begin position="18"/>
        <end position="163"/>
    </location>
</feature>
<evidence type="ECO:0000256" key="5">
    <source>
        <dbReference type="ARBA" id="ARBA00023284"/>
    </source>
</evidence>
<dbReference type="InterPro" id="IPR013740">
    <property type="entry name" value="Redoxin"/>
</dbReference>
<sequence>MHMATFKGNPITLQGTAVQVGQTAPDFQVLANDLSPVTRDTYQGVRIISVVPSIDTGVCDAQTRKFNEEAATIEGVTVMTISNDLPFAQRRWCASSGLDQVVTLSDHRDLSFGTQYGVAIEELRLLARSVFVLDSNNEITYVEYLEESTDEVNFEAALAAAREAK</sequence>
<keyword evidence="2 6" id="KW-0049">Antioxidant</keyword>
<dbReference type="RefSeq" id="WP_148662037.1">
    <property type="nucleotide sequence ID" value="NZ_CP075897.1"/>
</dbReference>
<evidence type="ECO:0000313" key="8">
    <source>
        <dbReference type="EMBL" id="QWB31756.1"/>
    </source>
</evidence>
<proteinExistence type="inferred from homology"/>
<gene>
    <name evidence="6 8" type="primary">tpx</name>
    <name evidence="8" type="ORF">KKI46_12280</name>
</gene>
<dbReference type="InterPro" id="IPR050455">
    <property type="entry name" value="Tpx_Peroxidase_subfamily"/>
</dbReference>
<dbReference type="Proteomes" id="UP000679498">
    <property type="component" value="Chromosome"/>
</dbReference>
<dbReference type="EMBL" id="CP075897">
    <property type="protein sequence ID" value="QWB31756.1"/>
    <property type="molecule type" value="Genomic_DNA"/>
</dbReference>
<keyword evidence="5 6" id="KW-0676">Redox-active center</keyword>
<dbReference type="HAMAP" id="MF_00269">
    <property type="entry name" value="Tpx"/>
    <property type="match status" value="1"/>
</dbReference>
<comment type="miscellaneous">
    <text evidence="6">The active site is a conserved redox-active cysteine residue, the peroxidatic cysteine (C(P)), which makes the nucleophilic attack on the peroxide substrate. The peroxide oxidizes the C(P)-SH to cysteine sulfenic acid (C(P)-SOH), which then reacts with another cysteine residue, the resolving cysteine (C(R)), to form a disulfide bridge. The disulfide is subsequently reduced by an appropriate electron donor to complete the catalytic cycle. In this atypical 2-Cys peroxiredoxin, C(R) is present in the same subunit to form an intramolecular disulfide. The disulfide is subsequently reduced by thioredoxin.</text>
</comment>
<comment type="subunit">
    <text evidence="6">Homodimer.</text>
</comment>
<dbReference type="GO" id="GO:0004601">
    <property type="term" value="F:peroxidase activity"/>
    <property type="evidence" value="ECO:0007669"/>
    <property type="project" value="UniProtKB-KW"/>
</dbReference>
<feature type="disulfide bond" description="Redox-active" evidence="6">
    <location>
        <begin position="59"/>
        <end position="93"/>
    </location>
</feature>
<evidence type="ECO:0000256" key="4">
    <source>
        <dbReference type="ARBA" id="ARBA00023157"/>
    </source>
</evidence>
<dbReference type="PANTHER" id="PTHR43110">
    <property type="entry name" value="THIOL PEROXIDASE"/>
    <property type="match status" value="1"/>
</dbReference>
<dbReference type="PROSITE" id="PS51352">
    <property type="entry name" value="THIOREDOXIN_2"/>
    <property type="match status" value="1"/>
</dbReference>
<dbReference type="PROSITE" id="PS01265">
    <property type="entry name" value="TPX"/>
    <property type="match status" value="1"/>
</dbReference>
<protein>
    <recommendedName>
        <fullName evidence="6">Thiol peroxidase</fullName>
        <shortName evidence="6">Tpx</shortName>
        <ecNumber evidence="6">1.11.1.24</ecNumber>
    </recommendedName>
    <alternativeName>
        <fullName evidence="6">Peroxiredoxin tpx</fullName>
        <shortName evidence="6">Prx</shortName>
    </alternativeName>
    <alternativeName>
        <fullName evidence="6">Thioredoxin peroxidase</fullName>
    </alternativeName>
    <alternativeName>
        <fullName evidence="6">Thioredoxin-dependent peroxiredoxin</fullName>
    </alternativeName>
</protein>
<keyword evidence="1 6" id="KW-0575">Peroxidase</keyword>
<dbReference type="CDD" id="cd03014">
    <property type="entry name" value="PRX_Atyp2cys"/>
    <property type="match status" value="1"/>
</dbReference>
<evidence type="ECO:0000256" key="1">
    <source>
        <dbReference type="ARBA" id="ARBA00022559"/>
    </source>
</evidence>
<evidence type="ECO:0000256" key="6">
    <source>
        <dbReference type="HAMAP-Rule" id="MF_00269"/>
    </source>
</evidence>
<dbReference type="InterPro" id="IPR036249">
    <property type="entry name" value="Thioredoxin-like_sf"/>
</dbReference>
<dbReference type="NCBIfam" id="NF001808">
    <property type="entry name" value="PRK00522.1"/>
    <property type="match status" value="1"/>
</dbReference>
<feature type="active site" description="Cysteine sulfenic acid (-SOH) intermediate" evidence="6">
    <location>
        <position position="59"/>
    </location>
</feature>
<accession>A0ABX8GEG4</accession>
<dbReference type="EC" id="1.11.1.24" evidence="6"/>
<comment type="similarity">
    <text evidence="6">Belongs to the peroxiredoxin family. Tpx subfamily.</text>
</comment>
<keyword evidence="4 6" id="KW-1015">Disulfide bond</keyword>
<dbReference type="Pfam" id="PF08534">
    <property type="entry name" value="Redoxin"/>
    <property type="match status" value="1"/>
</dbReference>
<dbReference type="InterPro" id="IPR002065">
    <property type="entry name" value="TPX"/>
</dbReference>
<comment type="function">
    <text evidence="6">Thiol-specific peroxidase that catalyzes the reduction of hydrogen peroxide and organic hydroperoxides to water and alcohols, respectively. Plays a role in cell protection against oxidative stress by detoxifying peroxides.</text>
</comment>
<dbReference type="SUPFAM" id="SSF52833">
    <property type="entry name" value="Thioredoxin-like"/>
    <property type="match status" value="1"/>
</dbReference>
<evidence type="ECO:0000313" key="9">
    <source>
        <dbReference type="Proteomes" id="UP000679498"/>
    </source>
</evidence>
<comment type="catalytic activity">
    <reaction evidence="6">
        <text>a hydroperoxide + [thioredoxin]-dithiol = an alcohol + [thioredoxin]-disulfide + H2O</text>
        <dbReference type="Rhea" id="RHEA:62620"/>
        <dbReference type="Rhea" id="RHEA-COMP:10698"/>
        <dbReference type="Rhea" id="RHEA-COMP:10700"/>
        <dbReference type="ChEBI" id="CHEBI:15377"/>
        <dbReference type="ChEBI" id="CHEBI:29950"/>
        <dbReference type="ChEBI" id="CHEBI:30879"/>
        <dbReference type="ChEBI" id="CHEBI:35924"/>
        <dbReference type="ChEBI" id="CHEBI:50058"/>
        <dbReference type="EC" id="1.11.1.24"/>
    </reaction>
</comment>
<name>A0ABX8GEG4_EXIAC</name>
<dbReference type="PANTHER" id="PTHR43110:SF1">
    <property type="entry name" value="THIOL PEROXIDASE"/>
    <property type="match status" value="1"/>
</dbReference>
<dbReference type="InterPro" id="IPR013766">
    <property type="entry name" value="Thioredoxin_domain"/>
</dbReference>
<dbReference type="InterPro" id="IPR018219">
    <property type="entry name" value="Tpx_CS"/>
</dbReference>
<evidence type="ECO:0000256" key="2">
    <source>
        <dbReference type="ARBA" id="ARBA00022862"/>
    </source>
</evidence>